<dbReference type="HOGENOM" id="CLU_049176_0_0_3"/>
<reference evidence="2 3" key="1">
    <citation type="submission" date="2012-06" db="EMBL/GenBank/DDBJ databases">
        <title>Finished chromosome of genome of Crinalium epipsammum PCC 9333.</title>
        <authorList>
            <consortium name="US DOE Joint Genome Institute"/>
            <person name="Gugger M."/>
            <person name="Coursin T."/>
            <person name="Rippka R."/>
            <person name="Tandeau De Marsac N."/>
            <person name="Huntemann M."/>
            <person name="Wei C.-L."/>
            <person name="Han J."/>
            <person name="Detter J.C."/>
            <person name="Han C."/>
            <person name="Tapia R."/>
            <person name="Davenport K."/>
            <person name="Daligault H."/>
            <person name="Erkkila T."/>
            <person name="Gu W."/>
            <person name="Munk A.C.C."/>
            <person name="Teshima H."/>
            <person name="Xu Y."/>
            <person name="Chain P."/>
            <person name="Chen A."/>
            <person name="Krypides N."/>
            <person name="Mavromatis K."/>
            <person name="Markowitz V."/>
            <person name="Szeto E."/>
            <person name="Ivanova N."/>
            <person name="Mikhailova N."/>
            <person name="Ovchinnikova G."/>
            <person name="Pagani I."/>
            <person name="Pati A."/>
            <person name="Goodwin L."/>
            <person name="Peters L."/>
            <person name="Pitluck S."/>
            <person name="Woyke T."/>
            <person name="Kerfeld C."/>
        </authorList>
    </citation>
    <scope>NUCLEOTIDE SEQUENCE [LARGE SCALE GENOMIC DNA]</scope>
    <source>
        <strain evidence="2 3">PCC 9333</strain>
    </source>
</reference>
<keyword evidence="1" id="KW-0812">Transmembrane</keyword>
<dbReference type="OrthoDB" id="454313at2"/>
<dbReference type="RefSeq" id="WP_015205350.1">
    <property type="nucleotide sequence ID" value="NC_019753.1"/>
</dbReference>
<dbReference type="STRING" id="1173022.Cri9333_4477"/>
<dbReference type="PATRIC" id="fig|1173022.3.peg.4837"/>
<evidence type="ECO:0000256" key="1">
    <source>
        <dbReference type="SAM" id="Phobius"/>
    </source>
</evidence>
<keyword evidence="1" id="KW-1133">Transmembrane helix</keyword>
<sequence length="530" mass="60074">MPEELTIIYPTLDLFIYDLRSGLGQDSNKLNQNLKNFWQKVYNQPQYNKLGKQLDEELLGELAKAENPEASFVELLGSKQIEFFEQPLDGYYYPLQLGDTYALQVDCSGRFSDGDSQHDNQPQPISNIKLIQQEIFAHIGGKDVKGNIGQTWVMWGQLTPDIQRESSIEQVAKECYAHLTNDPNWERDFDHQGEFLTASVFEFWRPAASLDAYDDSYHLLILLFPHSFPLSIIQEQIAKAYPQLLRLFYYRHKITWAYYQSHYYKAVLKKDYVSVKKSIQKISQFSNNLDFSSNTSSQVSANQIEKVGSSENNSTLANVLPNKVNNVNSGKLKQLEQTLTHTLNILTDYAINLSGLNAQAYTIKINIGNYQKRVNQIVTKHGENDRKFLEEFSNFATERYQGEVEAESAYLSTGLTLLENLIKTIEGISNIEQTKSDRQLENLIAATGVGVGTASIIASTFPTVVQEFTRLYGIKVDKNQFPLAEPISNLLIVLLFSLGLGGLAGWGSWKIMRSRSHSNSARVRNRADNA</sequence>
<dbReference type="Proteomes" id="UP000010472">
    <property type="component" value="Chromosome"/>
</dbReference>
<dbReference type="KEGG" id="cep:Cri9333_4477"/>
<keyword evidence="3" id="KW-1185">Reference proteome</keyword>
<keyword evidence="1" id="KW-0472">Membrane</keyword>
<protein>
    <submittedName>
        <fullName evidence="2">Uncharacterized protein</fullName>
    </submittedName>
</protein>
<feature type="transmembrane region" description="Helical" evidence="1">
    <location>
        <begin position="490"/>
        <end position="509"/>
    </location>
</feature>
<accession>K9W633</accession>
<evidence type="ECO:0000313" key="2">
    <source>
        <dbReference type="EMBL" id="AFZ15259.1"/>
    </source>
</evidence>
<dbReference type="EMBL" id="CP003620">
    <property type="protein sequence ID" value="AFZ15259.1"/>
    <property type="molecule type" value="Genomic_DNA"/>
</dbReference>
<dbReference type="eggNOG" id="ENOG502ZAI6">
    <property type="taxonomic scope" value="Bacteria"/>
</dbReference>
<evidence type="ECO:0000313" key="3">
    <source>
        <dbReference type="Proteomes" id="UP000010472"/>
    </source>
</evidence>
<name>K9W633_9CYAN</name>
<gene>
    <name evidence="2" type="ORF">Cri9333_4477</name>
</gene>
<proteinExistence type="predicted"/>
<organism evidence="2 3">
    <name type="scientific">Crinalium epipsammum PCC 9333</name>
    <dbReference type="NCBI Taxonomy" id="1173022"/>
    <lineage>
        <taxon>Bacteria</taxon>
        <taxon>Bacillati</taxon>
        <taxon>Cyanobacteriota</taxon>
        <taxon>Cyanophyceae</taxon>
        <taxon>Gomontiellales</taxon>
        <taxon>Gomontiellaceae</taxon>
        <taxon>Crinalium</taxon>
    </lineage>
</organism>
<dbReference type="AlphaFoldDB" id="K9W633"/>